<sequence length="171" mass="19774">MLNRSEIKEIIKNLKNQKVLIIPTDTIYGISAVISKENEILINSIKMSPNNKKLIILISNLKQAKKMILLNNEIENNFLDLRPITQIISLKKNPNKNIALRMIKRKDLKKIIDKTGPIFSTSVNKTGFDFLTQKDELENFSNKIFKVYWDGELKNSPSMIIDFSKQTVIRK</sequence>
<evidence type="ECO:0000256" key="10">
    <source>
        <dbReference type="ARBA" id="ARBA00029774"/>
    </source>
</evidence>
<evidence type="ECO:0000256" key="5">
    <source>
        <dbReference type="ARBA" id="ARBA00022679"/>
    </source>
</evidence>
<evidence type="ECO:0000259" key="12">
    <source>
        <dbReference type="PROSITE" id="PS51163"/>
    </source>
</evidence>
<dbReference type="KEGG" id="stai:STAIW_v1c09670"/>
<dbReference type="EC" id="2.7.7.87" evidence="3"/>
<dbReference type="HOGENOM" id="CLU_031397_3_2_14"/>
<dbReference type="GO" id="GO:0008033">
    <property type="term" value="P:tRNA processing"/>
    <property type="evidence" value="ECO:0007669"/>
    <property type="project" value="UniProtKB-KW"/>
</dbReference>
<dbReference type="GO" id="GO:0003725">
    <property type="term" value="F:double-stranded RNA binding"/>
    <property type="evidence" value="ECO:0007669"/>
    <property type="project" value="InterPro"/>
</dbReference>
<feature type="domain" description="YrdC-like" evidence="12">
    <location>
        <begin position="4"/>
        <end position="171"/>
    </location>
</feature>
<evidence type="ECO:0000256" key="8">
    <source>
        <dbReference type="ARBA" id="ARBA00022741"/>
    </source>
</evidence>
<evidence type="ECO:0000256" key="6">
    <source>
        <dbReference type="ARBA" id="ARBA00022694"/>
    </source>
</evidence>
<evidence type="ECO:0000313" key="13">
    <source>
        <dbReference type="EMBL" id="AGR41553.1"/>
    </source>
</evidence>
<keyword evidence="9" id="KW-0067">ATP-binding</keyword>
<dbReference type="Gene3D" id="3.90.870.10">
    <property type="entry name" value="DHBP synthase"/>
    <property type="match status" value="1"/>
</dbReference>
<reference evidence="13 14" key="1">
    <citation type="journal article" date="2013" name="Genome Biol. Evol.">
        <title>Comparison of metabolic capacities and inference of gene content evolution in mosquito-associated Spiroplasma diminutum and S. taiwanense.</title>
        <authorList>
            <person name="Lo W.S."/>
            <person name="Ku C."/>
            <person name="Chen L.L."/>
            <person name="Chang T.H."/>
            <person name="Kuo C.H."/>
        </authorList>
    </citation>
    <scope>NUCLEOTIDE SEQUENCE [LARGE SCALE GENOMIC DNA]</scope>
    <source>
        <strain evidence="13">CT-1</strain>
    </source>
</reference>
<name>S5MCV1_9MOLU</name>
<evidence type="ECO:0000256" key="1">
    <source>
        <dbReference type="ARBA" id="ARBA00004496"/>
    </source>
</evidence>
<comment type="similarity">
    <text evidence="2">Belongs to the SUA5 family.</text>
</comment>
<dbReference type="PANTHER" id="PTHR17490:SF16">
    <property type="entry name" value="THREONYLCARBAMOYL-AMP SYNTHASE"/>
    <property type="match status" value="1"/>
</dbReference>
<dbReference type="PANTHER" id="PTHR17490">
    <property type="entry name" value="SUA5"/>
    <property type="match status" value="1"/>
</dbReference>
<evidence type="ECO:0000256" key="11">
    <source>
        <dbReference type="ARBA" id="ARBA00048366"/>
    </source>
</evidence>
<dbReference type="OrthoDB" id="398568at2"/>
<dbReference type="STRING" id="1276220.STAIW_v1c09670"/>
<evidence type="ECO:0000256" key="4">
    <source>
        <dbReference type="ARBA" id="ARBA00022490"/>
    </source>
</evidence>
<dbReference type="RefSeq" id="WP_020834692.1">
    <property type="nucleotide sequence ID" value="NC_021846.1"/>
</dbReference>
<dbReference type="GO" id="GO:0061710">
    <property type="term" value="F:L-threonylcarbamoyladenylate synthase"/>
    <property type="evidence" value="ECO:0007669"/>
    <property type="project" value="UniProtKB-EC"/>
</dbReference>
<protein>
    <recommendedName>
        <fullName evidence="10">L-threonylcarbamoyladenylate synthase</fullName>
        <ecNumber evidence="3">2.7.7.87</ecNumber>
    </recommendedName>
    <alternativeName>
        <fullName evidence="10">L-threonylcarbamoyladenylate synthase</fullName>
    </alternativeName>
</protein>
<dbReference type="EMBL" id="CP005074">
    <property type="protein sequence ID" value="AGR41553.1"/>
    <property type="molecule type" value="Genomic_DNA"/>
</dbReference>
<dbReference type="AlphaFoldDB" id="S5MCV1"/>
<evidence type="ECO:0000256" key="7">
    <source>
        <dbReference type="ARBA" id="ARBA00022695"/>
    </source>
</evidence>
<evidence type="ECO:0000256" key="2">
    <source>
        <dbReference type="ARBA" id="ARBA00007663"/>
    </source>
</evidence>
<dbReference type="GO" id="GO:0005737">
    <property type="term" value="C:cytoplasm"/>
    <property type="evidence" value="ECO:0007669"/>
    <property type="project" value="UniProtKB-SubCell"/>
</dbReference>
<keyword evidence="8" id="KW-0547">Nucleotide-binding</keyword>
<keyword evidence="4" id="KW-0963">Cytoplasm</keyword>
<dbReference type="InterPro" id="IPR017945">
    <property type="entry name" value="DHBP_synth_RibB-like_a/b_dom"/>
</dbReference>
<comment type="subcellular location">
    <subcellularLocation>
        <location evidence="1">Cytoplasm</location>
    </subcellularLocation>
</comment>
<keyword evidence="14" id="KW-1185">Reference proteome</keyword>
<dbReference type="eggNOG" id="COG0009">
    <property type="taxonomic scope" value="Bacteria"/>
</dbReference>
<keyword evidence="7" id="KW-0548">Nucleotidyltransferase</keyword>
<proteinExistence type="inferred from homology"/>
<dbReference type="Pfam" id="PF01300">
    <property type="entry name" value="Sua5_yciO_yrdC"/>
    <property type="match status" value="1"/>
</dbReference>
<dbReference type="InterPro" id="IPR006070">
    <property type="entry name" value="Sua5-like_dom"/>
</dbReference>
<dbReference type="GO" id="GO:0006450">
    <property type="term" value="P:regulation of translational fidelity"/>
    <property type="evidence" value="ECO:0007669"/>
    <property type="project" value="TreeGrafter"/>
</dbReference>
<dbReference type="GO" id="GO:0000049">
    <property type="term" value="F:tRNA binding"/>
    <property type="evidence" value="ECO:0007669"/>
    <property type="project" value="TreeGrafter"/>
</dbReference>
<dbReference type="PATRIC" id="fig|1276220.3.peg.986"/>
<dbReference type="SUPFAM" id="SSF55821">
    <property type="entry name" value="YrdC/RibB"/>
    <property type="match status" value="1"/>
</dbReference>
<dbReference type="PROSITE" id="PS51163">
    <property type="entry name" value="YRDC"/>
    <property type="match status" value="1"/>
</dbReference>
<keyword evidence="5" id="KW-0808">Transferase</keyword>
<comment type="catalytic activity">
    <reaction evidence="11">
        <text>L-threonine + hydrogencarbonate + ATP = L-threonylcarbamoyladenylate + diphosphate + H2O</text>
        <dbReference type="Rhea" id="RHEA:36407"/>
        <dbReference type="ChEBI" id="CHEBI:15377"/>
        <dbReference type="ChEBI" id="CHEBI:17544"/>
        <dbReference type="ChEBI" id="CHEBI:30616"/>
        <dbReference type="ChEBI" id="CHEBI:33019"/>
        <dbReference type="ChEBI" id="CHEBI:57926"/>
        <dbReference type="ChEBI" id="CHEBI:73682"/>
        <dbReference type="EC" id="2.7.7.87"/>
    </reaction>
</comment>
<evidence type="ECO:0000256" key="3">
    <source>
        <dbReference type="ARBA" id="ARBA00012584"/>
    </source>
</evidence>
<keyword evidence="6" id="KW-0819">tRNA processing</keyword>
<gene>
    <name evidence="13" type="primary">sua5</name>
    <name evidence="13" type="ORF">STAIW_v1c09670</name>
</gene>
<dbReference type="InterPro" id="IPR050156">
    <property type="entry name" value="TC-AMP_synthase_SUA5"/>
</dbReference>
<dbReference type="Proteomes" id="UP000014984">
    <property type="component" value="Chromosome"/>
</dbReference>
<evidence type="ECO:0000313" key="14">
    <source>
        <dbReference type="Proteomes" id="UP000014984"/>
    </source>
</evidence>
<dbReference type="GO" id="GO:0005524">
    <property type="term" value="F:ATP binding"/>
    <property type="evidence" value="ECO:0007669"/>
    <property type="project" value="UniProtKB-KW"/>
</dbReference>
<organism evidence="13 14">
    <name type="scientific">Spiroplasma taiwanense CT-1</name>
    <dbReference type="NCBI Taxonomy" id="1276220"/>
    <lineage>
        <taxon>Bacteria</taxon>
        <taxon>Bacillati</taxon>
        <taxon>Mycoplasmatota</taxon>
        <taxon>Mollicutes</taxon>
        <taxon>Entomoplasmatales</taxon>
        <taxon>Spiroplasmataceae</taxon>
        <taxon>Spiroplasma</taxon>
    </lineage>
</organism>
<accession>S5MCV1</accession>
<evidence type="ECO:0000256" key="9">
    <source>
        <dbReference type="ARBA" id="ARBA00022840"/>
    </source>
</evidence>